<dbReference type="EMBL" id="CM041544">
    <property type="protein sequence ID" value="KAI3363011.1"/>
    <property type="molecule type" value="Genomic_DNA"/>
</dbReference>
<protein>
    <submittedName>
        <fullName evidence="1">Uncharacterized protein</fullName>
    </submittedName>
</protein>
<name>A0ACB8W551_9TELE</name>
<accession>A0ACB8W551</accession>
<dbReference type="Proteomes" id="UP000831701">
    <property type="component" value="Chromosome 14"/>
</dbReference>
<evidence type="ECO:0000313" key="1">
    <source>
        <dbReference type="EMBL" id="KAI3363011.1"/>
    </source>
</evidence>
<reference evidence="1" key="1">
    <citation type="submission" date="2022-04" db="EMBL/GenBank/DDBJ databases">
        <title>Jade perch genome.</title>
        <authorList>
            <person name="Chao B."/>
        </authorList>
    </citation>
    <scope>NUCLEOTIDE SEQUENCE</scope>
    <source>
        <strain evidence="1">CB-2022</strain>
    </source>
</reference>
<comment type="caution">
    <text evidence="1">The sequence shown here is derived from an EMBL/GenBank/DDBJ whole genome shotgun (WGS) entry which is preliminary data.</text>
</comment>
<sequence>MPSTHDWIDGPLGVVEGMFAASQNNPNSGWEEKAVEFFKEQLKEKDAHTWVPSLNDIPLHYLKPNSLVKFRCLIQDMFDPEFYMGVYETVDPSTKAKVLRCGKYKDVTECGVSPSLNHSKDPQFGFIFANIDVLISSFSLIPSHCYASSSQARVLPSTSYAPTRQKRSYEEDDDMDDMDDMDTQPQKQREPHTGPQSPTEHGNGDCKRQETEAPSSQTASASHLDLNFPLPGEKGPSCLVKVYKDWDSFKLNDTLEVYGILSVSPALSALADEKDASSSLLDPTECMETAEEQRVHSPPASLVPRIHMLYAKPLPHNNPLLPSAPLEDNSAFLSSTLSEMASVRAELLAYFTHVLMGDALAAEYLILHLISNVYSRRDVLPLGKFTLNLSGCPTVASYTERLYQVIQQLVPSSYYLGMSLQNMNQMRLVPKKDYVANRLVSGALQLARNTSLFLDETQLEQGQLDTTGVRNVTALGNLISWQKVDYDFNYHQMEFPCNINVLITSEGRSLLPSDCQIHLQPQIAPAHMEEYLSSIHMLPQASSQLNKFRIYLSVARLLDYSISDEVTKSVEDDFVDMRKDDPQSVSAEDLHRMLVVARLLSLSLGQTSLSRDSWQKAKHIEALRRSRMEQHKCVNGNEP</sequence>
<proteinExistence type="predicted"/>
<organism evidence="1 2">
    <name type="scientific">Scortum barcoo</name>
    <name type="common">barcoo grunter</name>
    <dbReference type="NCBI Taxonomy" id="214431"/>
    <lineage>
        <taxon>Eukaryota</taxon>
        <taxon>Metazoa</taxon>
        <taxon>Chordata</taxon>
        <taxon>Craniata</taxon>
        <taxon>Vertebrata</taxon>
        <taxon>Euteleostomi</taxon>
        <taxon>Actinopterygii</taxon>
        <taxon>Neopterygii</taxon>
        <taxon>Teleostei</taxon>
        <taxon>Neoteleostei</taxon>
        <taxon>Acanthomorphata</taxon>
        <taxon>Eupercaria</taxon>
        <taxon>Centrarchiformes</taxon>
        <taxon>Terapontoidei</taxon>
        <taxon>Terapontidae</taxon>
        <taxon>Scortum</taxon>
    </lineage>
</organism>
<keyword evidence="2" id="KW-1185">Reference proteome</keyword>
<gene>
    <name evidence="1" type="ORF">L3Q82_011675</name>
</gene>
<evidence type="ECO:0000313" key="2">
    <source>
        <dbReference type="Proteomes" id="UP000831701"/>
    </source>
</evidence>